<name>A0ABX0V6K3_9HYPH</name>
<evidence type="ECO:0000313" key="3">
    <source>
        <dbReference type="Proteomes" id="UP001429580"/>
    </source>
</evidence>
<organism evidence="2 3">
    <name type="scientific">Pseudochelatococcus lubricantis</name>
    <dbReference type="NCBI Taxonomy" id="1538102"/>
    <lineage>
        <taxon>Bacteria</taxon>
        <taxon>Pseudomonadati</taxon>
        <taxon>Pseudomonadota</taxon>
        <taxon>Alphaproteobacteria</taxon>
        <taxon>Hyphomicrobiales</taxon>
        <taxon>Chelatococcaceae</taxon>
        <taxon>Pseudochelatococcus</taxon>
    </lineage>
</organism>
<comment type="caution">
    <text evidence="2">The sequence shown here is derived from an EMBL/GenBank/DDBJ whole genome shotgun (WGS) entry which is preliminary data.</text>
</comment>
<gene>
    <name evidence="2" type="ORF">FHS82_003265</name>
</gene>
<accession>A0ABX0V6K3</accession>
<evidence type="ECO:0000256" key="1">
    <source>
        <dbReference type="SAM" id="MobiDB-lite"/>
    </source>
</evidence>
<reference evidence="2 3" key="1">
    <citation type="submission" date="2020-03" db="EMBL/GenBank/DDBJ databases">
        <title>Genomic Encyclopedia of Type Strains, Phase IV (KMG-IV): sequencing the most valuable type-strain genomes for metagenomic binning, comparative biology and taxonomic classification.</title>
        <authorList>
            <person name="Goeker M."/>
        </authorList>
    </citation>
    <scope>NUCLEOTIDE SEQUENCE [LARGE SCALE GENOMIC DNA]</scope>
    <source>
        <strain evidence="2 3">DSM 103870</strain>
    </source>
</reference>
<dbReference type="EMBL" id="JAASQI010000008">
    <property type="protein sequence ID" value="NIJ59410.1"/>
    <property type="molecule type" value="Genomic_DNA"/>
</dbReference>
<proteinExistence type="predicted"/>
<dbReference type="RefSeq" id="WP_166954702.1">
    <property type="nucleotide sequence ID" value="NZ_JAASQI010000008.1"/>
</dbReference>
<feature type="region of interest" description="Disordered" evidence="1">
    <location>
        <begin position="133"/>
        <end position="160"/>
    </location>
</feature>
<protein>
    <submittedName>
        <fullName evidence="2">Uncharacterized protein</fullName>
    </submittedName>
</protein>
<dbReference type="Proteomes" id="UP001429580">
    <property type="component" value="Unassembled WGS sequence"/>
</dbReference>
<evidence type="ECO:0000313" key="2">
    <source>
        <dbReference type="EMBL" id="NIJ59410.1"/>
    </source>
</evidence>
<keyword evidence="3" id="KW-1185">Reference proteome</keyword>
<sequence length="519" mass="56666">MPGRAIMFQTISRRPQAGGLRATYLRGCGVRCHYGKGSLMSQIGYFAGRTQLPPDTQEAQQDRNLNAPLFEPNAAARAAIDSFGSKVGERKGESVEILNLPAADLLANLQDNAEELGAFLAGRIPLGNMTQRAGRKAVAGKGSSPDIESTSSPTSDTDEQRDQILRLLAFREFSGGDAGTEQNQQQRQYAQLARVTGEKIRQSTGNLLKGLSAIRDEMATRAALAGAGEIGLTDAQRRDIHGQIWMALHAYDTDAVQQLAALEIIFGHFSTDNPTDEAFQSVLLGIRNEFDEATVGRVVRETLSAINRLAVTSATLESSPALFREQQRQLLQESKNFSNIFETLQKSDPLRTLREVVGDFMAGAGSNLADGNGPAFDDDFRHRLLTELAVLKKLNSVFDHVQQMVVEPMHIIARRFDNGTPGKKTLDATNVTRAVLGFISNDNVDRSAIRPLEAVLPNHAALQDRVVYSTCIASLHKQLPDDLFPNGQINGDQTHRNAQDAVLKLWRAELAIEDEAKAA</sequence>
<feature type="compositionally biased region" description="Low complexity" evidence="1">
    <location>
        <begin position="143"/>
        <end position="155"/>
    </location>
</feature>